<comment type="catalytic activity">
    <reaction evidence="6">
        <text>L-serine + acetyl-CoA = O-acetyl-L-serine + CoA</text>
        <dbReference type="Rhea" id="RHEA:24560"/>
        <dbReference type="ChEBI" id="CHEBI:33384"/>
        <dbReference type="ChEBI" id="CHEBI:57287"/>
        <dbReference type="ChEBI" id="CHEBI:57288"/>
        <dbReference type="ChEBI" id="CHEBI:58340"/>
        <dbReference type="EC" id="2.3.1.30"/>
    </reaction>
</comment>
<dbReference type="FunFam" id="2.160.10.10:FF:000015">
    <property type="entry name" value="Serine acetyltransferase, plasmid"/>
    <property type="match status" value="1"/>
</dbReference>
<reference evidence="7 8" key="1">
    <citation type="submission" date="2016-12" db="EMBL/GenBank/DDBJ databases">
        <authorList>
            <person name="Song W.-J."/>
            <person name="Kurnit D.M."/>
        </authorList>
    </citation>
    <scope>NUCLEOTIDE SEQUENCE [LARGE SCALE GENOMIC DNA]</scope>
    <source>
        <strain evidence="7 8">DSM 11393</strain>
    </source>
</reference>
<keyword evidence="3" id="KW-0028">Amino-acid biosynthesis</keyword>
<dbReference type="Proteomes" id="UP000186469">
    <property type="component" value="Unassembled WGS sequence"/>
</dbReference>
<dbReference type="Gene3D" id="2.160.10.10">
    <property type="entry name" value="Hexapeptide repeat proteins"/>
    <property type="match status" value="1"/>
</dbReference>
<evidence type="ECO:0000256" key="6">
    <source>
        <dbReference type="ARBA" id="ARBA00049486"/>
    </source>
</evidence>
<dbReference type="AlphaFoldDB" id="A0A1M7RVD7"/>
<dbReference type="NCBIfam" id="NF041874">
    <property type="entry name" value="EPS_EpsC"/>
    <property type="match status" value="1"/>
</dbReference>
<evidence type="ECO:0000256" key="1">
    <source>
        <dbReference type="ARBA" id="ARBA00007274"/>
    </source>
</evidence>
<dbReference type="STRING" id="1121455.SAMN02745728_00191"/>
<dbReference type="InterPro" id="IPR001451">
    <property type="entry name" value="Hexapep"/>
</dbReference>
<name>A0A1M7RVD7_9BACT</name>
<evidence type="ECO:0000313" key="8">
    <source>
        <dbReference type="Proteomes" id="UP000186469"/>
    </source>
</evidence>
<keyword evidence="8" id="KW-1185">Reference proteome</keyword>
<dbReference type="Gene3D" id="1.10.3130.10">
    <property type="entry name" value="serine acetyltransferase, domain 1"/>
    <property type="match status" value="1"/>
</dbReference>
<dbReference type="RefSeq" id="WP_072695572.1">
    <property type="nucleotide sequence ID" value="NZ_FRDI01000002.1"/>
</dbReference>
<dbReference type="InterPro" id="IPR053376">
    <property type="entry name" value="Serine_acetyltransferase"/>
</dbReference>
<accession>A0A1M7RVD7</accession>
<organism evidence="7 8">
    <name type="scientific">Desulfovibrio litoralis DSM 11393</name>
    <dbReference type="NCBI Taxonomy" id="1121455"/>
    <lineage>
        <taxon>Bacteria</taxon>
        <taxon>Pseudomonadati</taxon>
        <taxon>Thermodesulfobacteriota</taxon>
        <taxon>Desulfovibrionia</taxon>
        <taxon>Desulfovibrionales</taxon>
        <taxon>Desulfovibrionaceae</taxon>
        <taxon>Desulfovibrio</taxon>
    </lineage>
</organism>
<proteinExistence type="inferred from homology"/>
<dbReference type="InterPro" id="IPR045304">
    <property type="entry name" value="LbH_SAT"/>
</dbReference>
<evidence type="ECO:0000256" key="4">
    <source>
        <dbReference type="ARBA" id="ARBA00022679"/>
    </source>
</evidence>
<dbReference type="PANTHER" id="PTHR42811">
    <property type="entry name" value="SERINE ACETYLTRANSFERASE"/>
    <property type="match status" value="1"/>
</dbReference>
<dbReference type="GO" id="GO:0008652">
    <property type="term" value="P:amino acid biosynthetic process"/>
    <property type="evidence" value="ECO:0007669"/>
    <property type="project" value="UniProtKB-KW"/>
</dbReference>
<dbReference type="EC" id="2.3.1.30" evidence="2"/>
<dbReference type="InterPro" id="IPR042122">
    <property type="entry name" value="Ser_AcTrfase_N_sf"/>
</dbReference>
<gene>
    <name evidence="7" type="ORF">SAMN02745728_00191</name>
</gene>
<evidence type="ECO:0000256" key="2">
    <source>
        <dbReference type="ARBA" id="ARBA00013266"/>
    </source>
</evidence>
<dbReference type="GO" id="GO:0009001">
    <property type="term" value="F:serine O-acetyltransferase activity"/>
    <property type="evidence" value="ECO:0007669"/>
    <property type="project" value="UniProtKB-EC"/>
</dbReference>
<evidence type="ECO:0000313" key="7">
    <source>
        <dbReference type="EMBL" id="SHN49972.1"/>
    </source>
</evidence>
<keyword evidence="4 7" id="KW-0808">Transferase</keyword>
<comment type="similarity">
    <text evidence="1">Belongs to the transferase hexapeptide repeat family.</text>
</comment>
<keyword evidence="5" id="KW-0012">Acyltransferase</keyword>
<dbReference type="Pfam" id="PF00132">
    <property type="entry name" value="Hexapep"/>
    <property type="match status" value="1"/>
</dbReference>
<dbReference type="EMBL" id="FRDI01000002">
    <property type="protein sequence ID" value="SHN49972.1"/>
    <property type="molecule type" value="Genomic_DNA"/>
</dbReference>
<dbReference type="CDD" id="cd03354">
    <property type="entry name" value="LbH_SAT"/>
    <property type="match status" value="1"/>
</dbReference>
<dbReference type="OrthoDB" id="9801456at2"/>
<protein>
    <recommendedName>
        <fullName evidence="2">serine O-acetyltransferase</fullName>
        <ecNumber evidence="2">2.3.1.30</ecNumber>
    </recommendedName>
</protein>
<dbReference type="InterPro" id="IPR011004">
    <property type="entry name" value="Trimer_LpxA-like_sf"/>
</dbReference>
<sequence length="305" mass="33314">MKKEKSDLKIPVLDNIVDALCQPSSYEPVLYRAKSHLPMLSGVELQKIVSLLRQALFPGYFGETTLRLESMRYQLAANLDTISRLLSEQIARALCFDCDNRGVEQLSVKSIESRASELALAFLSTLPKIRHLLVSDVVAAYEGDPAAKTPAETILCYPSISVMINHRIAHELYSLNIPFIPRIISESAHSLTGIDIHPGANIGEEFFIDHGTGVVIGETSIIGQRCRLYQGVTLGALSFPKEEDGSLTKGIARHPILEDRVTVYAGATILGRVTIGADATIGGNTWITQNVPAGTKILQTKYVND</sequence>
<dbReference type="SUPFAM" id="SSF51161">
    <property type="entry name" value="Trimeric LpxA-like enzymes"/>
    <property type="match status" value="1"/>
</dbReference>
<evidence type="ECO:0000256" key="3">
    <source>
        <dbReference type="ARBA" id="ARBA00022605"/>
    </source>
</evidence>
<evidence type="ECO:0000256" key="5">
    <source>
        <dbReference type="ARBA" id="ARBA00023315"/>
    </source>
</evidence>